<feature type="non-terminal residue" evidence="2">
    <location>
        <position position="236"/>
    </location>
</feature>
<dbReference type="EMBL" id="UINC01116070">
    <property type="protein sequence ID" value="SVC87557.1"/>
    <property type="molecule type" value="Genomic_DNA"/>
</dbReference>
<organism evidence="2">
    <name type="scientific">marine metagenome</name>
    <dbReference type="NCBI Taxonomy" id="408172"/>
    <lineage>
        <taxon>unclassified sequences</taxon>
        <taxon>metagenomes</taxon>
        <taxon>ecological metagenomes</taxon>
    </lineage>
</organism>
<dbReference type="GO" id="GO:0032259">
    <property type="term" value="P:methylation"/>
    <property type="evidence" value="ECO:0007669"/>
    <property type="project" value="InterPro"/>
</dbReference>
<dbReference type="Gene3D" id="3.40.50.150">
    <property type="entry name" value="Vaccinia Virus protein VP39"/>
    <property type="match status" value="1"/>
</dbReference>
<evidence type="ECO:0000313" key="2">
    <source>
        <dbReference type="EMBL" id="SVC87557.1"/>
    </source>
</evidence>
<protein>
    <recommendedName>
        <fullName evidence="1">Ribosomal RNA methyltransferase FtsJ domain-containing protein</fullName>
    </recommendedName>
</protein>
<evidence type="ECO:0000259" key="1">
    <source>
        <dbReference type="Pfam" id="PF01728"/>
    </source>
</evidence>
<reference evidence="2" key="1">
    <citation type="submission" date="2018-05" db="EMBL/GenBank/DDBJ databases">
        <authorList>
            <person name="Lanie J.A."/>
            <person name="Ng W.-L."/>
            <person name="Kazmierczak K.M."/>
            <person name="Andrzejewski T.M."/>
            <person name="Davidsen T.M."/>
            <person name="Wayne K.J."/>
            <person name="Tettelin H."/>
            <person name="Glass J.I."/>
            <person name="Rusch D."/>
            <person name="Podicherti R."/>
            <person name="Tsui H.-C.T."/>
            <person name="Winkler M.E."/>
        </authorList>
    </citation>
    <scope>NUCLEOTIDE SEQUENCE</scope>
</reference>
<accession>A0A382QRI7</accession>
<sequence>MSGEIQSAYLAPEGLHEPLLKEVDGVIAVHGQLVLSSEPFINAHWAQNVWKNPVTLSIDSINDAAKKLKAIQLNWCLYSFTLHRRAKLIEEKLNPSKPKHMSFPTSLPSQGIGSWCLLNENTLLASANCSNPFRNGEPSFIEDKNGPPNRAYLKLYEALTLAEKTPKAGEFCLDFGGSPGGWAWVIHKCGAEVLSIDRSPLDEKISKLKGVSFKKRDAFSLLPEEFEKEGRSVDWF</sequence>
<dbReference type="Pfam" id="PF01728">
    <property type="entry name" value="FtsJ"/>
    <property type="match status" value="1"/>
</dbReference>
<dbReference type="GO" id="GO:0008168">
    <property type="term" value="F:methyltransferase activity"/>
    <property type="evidence" value="ECO:0007669"/>
    <property type="project" value="InterPro"/>
</dbReference>
<dbReference type="AlphaFoldDB" id="A0A382QRI7"/>
<name>A0A382QRI7_9ZZZZ</name>
<feature type="domain" description="Ribosomal RNA methyltransferase FtsJ" evidence="1">
    <location>
        <begin position="149"/>
        <end position="229"/>
    </location>
</feature>
<dbReference type="InterPro" id="IPR029063">
    <property type="entry name" value="SAM-dependent_MTases_sf"/>
</dbReference>
<dbReference type="InterPro" id="IPR002877">
    <property type="entry name" value="RNA_MeTrfase_FtsJ_dom"/>
</dbReference>
<dbReference type="SUPFAM" id="SSF53335">
    <property type="entry name" value="S-adenosyl-L-methionine-dependent methyltransferases"/>
    <property type="match status" value="1"/>
</dbReference>
<gene>
    <name evidence="2" type="ORF">METZ01_LOCUS340411</name>
</gene>
<proteinExistence type="predicted"/>
<dbReference type="PANTHER" id="PTHR37524">
    <property type="entry name" value="RIBOSOMAL RNA LARGE SUBUNIT METHYLTRANSFERASE M"/>
    <property type="match status" value="1"/>
</dbReference>
<dbReference type="PANTHER" id="PTHR37524:SF2">
    <property type="entry name" value="RIBOSOMAL RNA METHYLTRANSFERASE FTSJ DOMAIN-CONTAINING PROTEIN"/>
    <property type="match status" value="1"/>
</dbReference>